<feature type="domain" description="MIP18 family-like" evidence="1">
    <location>
        <begin position="7"/>
        <end position="71"/>
    </location>
</feature>
<name>A0A840RGM2_9NEIS</name>
<dbReference type="RefSeq" id="WP_184102429.1">
    <property type="nucleotide sequence ID" value="NZ_JACHHN010000008.1"/>
</dbReference>
<comment type="caution">
    <text evidence="2">The sequence shown here is derived from an EMBL/GenBank/DDBJ whole genome shotgun (WGS) entry which is preliminary data.</text>
</comment>
<dbReference type="InterPro" id="IPR002744">
    <property type="entry name" value="MIP18-like"/>
</dbReference>
<evidence type="ECO:0000313" key="2">
    <source>
        <dbReference type="EMBL" id="MBB5192759.1"/>
    </source>
</evidence>
<dbReference type="InterPro" id="IPR052339">
    <property type="entry name" value="Fe-S_Maturation_MIP18"/>
</dbReference>
<dbReference type="PANTHER" id="PTHR42831">
    <property type="entry name" value="FE-S PROTEIN MATURATION AUXILIARY FACTOR YITW"/>
    <property type="match status" value="1"/>
</dbReference>
<sequence>MSSITVDAVRDALKTVIDPEIGINIVDLGLVYHVDITPDTIKVMMTMTTPACPMGNMLQEDVHDTLGAHFGTTRAVEIELVWEPLWSPERMSESARSHFGWDG</sequence>
<dbReference type="Gene3D" id="3.30.300.130">
    <property type="entry name" value="Fe-S cluster assembly (FSCA)"/>
    <property type="match status" value="1"/>
</dbReference>
<dbReference type="SUPFAM" id="SSF117916">
    <property type="entry name" value="Fe-S cluster assembly (FSCA) domain-like"/>
    <property type="match status" value="1"/>
</dbReference>
<dbReference type="InterPro" id="IPR034904">
    <property type="entry name" value="FSCA_dom_sf"/>
</dbReference>
<evidence type="ECO:0000259" key="1">
    <source>
        <dbReference type="Pfam" id="PF01883"/>
    </source>
</evidence>
<proteinExistence type="predicted"/>
<organism evidence="2 3">
    <name type="scientific">Silvimonas terrae</name>
    <dbReference type="NCBI Taxonomy" id="300266"/>
    <lineage>
        <taxon>Bacteria</taxon>
        <taxon>Pseudomonadati</taxon>
        <taxon>Pseudomonadota</taxon>
        <taxon>Betaproteobacteria</taxon>
        <taxon>Neisseriales</taxon>
        <taxon>Chitinibacteraceae</taxon>
        <taxon>Silvimonas</taxon>
    </lineage>
</organism>
<dbReference type="EMBL" id="JACHHN010000008">
    <property type="protein sequence ID" value="MBB5192759.1"/>
    <property type="molecule type" value="Genomic_DNA"/>
</dbReference>
<dbReference type="PANTHER" id="PTHR42831:SF1">
    <property type="entry name" value="FE-S PROTEIN MATURATION AUXILIARY FACTOR YITW"/>
    <property type="match status" value="1"/>
</dbReference>
<dbReference type="Pfam" id="PF01883">
    <property type="entry name" value="FeS_assembly_P"/>
    <property type="match status" value="1"/>
</dbReference>
<dbReference type="AlphaFoldDB" id="A0A840RGM2"/>
<reference evidence="2 3" key="1">
    <citation type="submission" date="2020-08" db="EMBL/GenBank/DDBJ databases">
        <title>Genomic Encyclopedia of Type Strains, Phase IV (KMG-IV): sequencing the most valuable type-strain genomes for metagenomic binning, comparative biology and taxonomic classification.</title>
        <authorList>
            <person name="Goeker M."/>
        </authorList>
    </citation>
    <scope>NUCLEOTIDE SEQUENCE [LARGE SCALE GENOMIC DNA]</scope>
    <source>
        <strain evidence="2 3">DSM 18233</strain>
    </source>
</reference>
<protein>
    <submittedName>
        <fullName evidence="2">Metal-sulfur cluster biosynthetic enzyme</fullName>
    </submittedName>
</protein>
<gene>
    <name evidence="2" type="ORF">HNQ50_003513</name>
</gene>
<keyword evidence="3" id="KW-1185">Reference proteome</keyword>
<evidence type="ECO:0000313" key="3">
    <source>
        <dbReference type="Proteomes" id="UP000543030"/>
    </source>
</evidence>
<dbReference type="Proteomes" id="UP000543030">
    <property type="component" value="Unassembled WGS sequence"/>
</dbReference>
<accession>A0A840RGM2</accession>